<dbReference type="EMBL" id="JAATLK010000001">
    <property type="protein sequence ID" value="NIZ47467.1"/>
    <property type="molecule type" value="Genomic_DNA"/>
</dbReference>
<gene>
    <name evidence="1" type="ORF">HCT46_06035</name>
</gene>
<sequence>MLAYRWIYTVFLCISLSMTVFAQIEMKGLVRLKVKLDRDSIQGVNSLFELYDRLIKDETLNQRLRDGFAMQKQHLMASLDAALGFVYLDEIGRHFLVTGAHISTFGDFASTELWGGNTFKKLGEAFVIYRDVETDLAVYLLSDDVRPLSLGTQFAVENLLAAPTVFGYESMRTRFVERGLSVILEQSDLVTRDDNVFVYGSPLLNWRGELLGMYLGDGMVADAIALQEVISQAVRIRPRSTEGALLRASQRFVNAMMSENFDAFTTLFSADLLSSLGIPLFLNILEQAPAGVRSNYLFALYRDDLQELLSSMFASTLLSYLQQTEQPIIEEIRVAAIPRNPAIVETVIVYNINQRLYPVGWTYAAGQWKMRNLNSLQLVEKQSLFRKIDRNGLVISAGYTFMPKIHDWKNMHLALGYYLQLHAMFAIVAELNYNSLVYKESDTLERMQLMHLLIKPQVQVGLTFDSFSIMAYAGLSGGAGFRLTNQHFESPIFQNLLINQSVIVMSLGWQAGLEIGFSQKTPIFIGIEGGSVIDYFSQKYLKTYHNPKKSYARGHYLRGYIKIRF</sequence>
<name>A0A968GCR9_9SPIO</name>
<proteinExistence type="predicted"/>
<dbReference type="AlphaFoldDB" id="A0A968GCR9"/>
<evidence type="ECO:0000313" key="1">
    <source>
        <dbReference type="EMBL" id="NIZ47467.1"/>
    </source>
</evidence>
<accession>A0A968GCR9</accession>
<keyword evidence="2" id="KW-1185">Reference proteome</keyword>
<dbReference type="Proteomes" id="UP000752013">
    <property type="component" value="Unassembled WGS sequence"/>
</dbReference>
<comment type="caution">
    <text evidence="1">The sequence shown here is derived from an EMBL/GenBank/DDBJ whole genome shotgun (WGS) entry which is preliminary data.</text>
</comment>
<protein>
    <submittedName>
        <fullName evidence="1">Trypsin-like peptidase domain-containing protein</fullName>
    </submittedName>
</protein>
<reference evidence="1" key="1">
    <citation type="submission" date="2020-03" db="EMBL/GenBank/DDBJ databases">
        <title>Spirochaetal bacteria isolated from arthropods constitute a novel genus Entomospira genus novum within the order Spirochaetales.</title>
        <authorList>
            <person name="Grana-Miraglia L."/>
            <person name="Sikutova S."/>
            <person name="Fingerle V."/>
            <person name="Sing A."/>
            <person name="Castillo-Ramirez S."/>
            <person name="Margos G."/>
            <person name="Rudolf I."/>
        </authorList>
    </citation>
    <scope>NUCLEOTIDE SEQUENCE</scope>
    <source>
        <strain evidence="1">BR208</strain>
    </source>
</reference>
<organism evidence="1 2">
    <name type="scientific">Entomospira nematocerorum</name>
    <dbReference type="NCBI Taxonomy" id="2719987"/>
    <lineage>
        <taxon>Bacteria</taxon>
        <taxon>Pseudomonadati</taxon>
        <taxon>Spirochaetota</taxon>
        <taxon>Spirochaetia</taxon>
        <taxon>Spirochaetales</taxon>
        <taxon>Spirochaetaceae</taxon>
        <taxon>Entomospira</taxon>
    </lineage>
</organism>
<dbReference type="SUPFAM" id="SSF50494">
    <property type="entry name" value="Trypsin-like serine proteases"/>
    <property type="match status" value="1"/>
</dbReference>
<dbReference type="InterPro" id="IPR009003">
    <property type="entry name" value="Peptidase_S1_PA"/>
</dbReference>
<evidence type="ECO:0000313" key="2">
    <source>
        <dbReference type="Proteomes" id="UP000752013"/>
    </source>
</evidence>
<dbReference type="RefSeq" id="WP_167703880.1">
    <property type="nucleotide sequence ID" value="NZ_CP118168.1"/>
</dbReference>